<name>A0A9N9TM90_PHYSR</name>
<dbReference type="PANTHER" id="PTHR46161:SF1">
    <property type="entry name" value="NUCLEOSIDE DIPHOSPHATE KINASE HOMOLOG 5"/>
    <property type="match status" value="1"/>
</dbReference>
<dbReference type="Proteomes" id="UP001153712">
    <property type="component" value="Chromosome 4"/>
</dbReference>
<dbReference type="PROSITE" id="PS51374">
    <property type="entry name" value="NDPK_LIKE"/>
    <property type="match status" value="1"/>
</dbReference>
<organism evidence="4 5">
    <name type="scientific">Phyllotreta striolata</name>
    <name type="common">Striped flea beetle</name>
    <name type="synonym">Crioceris striolata</name>
    <dbReference type="NCBI Taxonomy" id="444603"/>
    <lineage>
        <taxon>Eukaryota</taxon>
        <taxon>Metazoa</taxon>
        <taxon>Ecdysozoa</taxon>
        <taxon>Arthropoda</taxon>
        <taxon>Hexapoda</taxon>
        <taxon>Insecta</taxon>
        <taxon>Pterygota</taxon>
        <taxon>Neoptera</taxon>
        <taxon>Endopterygota</taxon>
        <taxon>Coleoptera</taxon>
        <taxon>Polyphaga</taxon>
        <taxon>Cucujiformia</taxon>
        <taxon>Chrysomeloidea</taxon>
        <taxon>Chrysomelidae</taxon>
        <taxon>Galerucinae</taxon>
        <taxon>Alticini</taxon>
        <taxon>Phyllotreta</taxon>
    </lineage>
</organism>
<dbReference type="Gene3D" id="3.30.70.141">
    <property type="entry name" value="Nucleoside diphosphate kinase-like domain"/>
    <property type="match status" value="1"/>
</dbReference>
<dbReference type="Gene3D" id="1.20.890.10">
    <property type="entry name" value="cAMP-dependent protein kinase regulatory subunit, dimerization-anchoring domain"/>
    <property type="match status" value="1"/>
</dbReference>
<protein>
    <recommendedName>
        <fullName evidence="3">Nucleoside diphosphate kinase-like domain-containing protein</fullName>
    </recommendedName>
</protein>
<feature type="domain" description="Nucleoside diphosphate kinase-like" evidence="3">
    <location>
        <begin position="114"/>
        <end position="253"/>
    </location>
</feature>
<dbReference type="Pfam" id="PF05186">
    <property type="entry name" value="Dpy-30"/>
    <property type="match status" value="1"/>
</dbReference>
<evidence type="ECO:0000313" key="5">
    <source>
        <dbReference type="Proteomes" id="UP001153712"/>
    </source>
</evidence>
<accession>A0A9N9TM90</accession>
<evidence type="ECO:0000256" key="2">
    <source>
        <dbReference type="PROSITE-ProRule" id="PRU00706"/>
    </source>
</evidence>
<dbReference type="GO" id="GO:0003341">
    <property type="term" value="P:cilium movement"/>
    <property type="evidence" value="ECO:0007669"/>
    <property type="project" value="TreeGrafter"/>
</dbReference>
<comment type="similarity">
    <text evidence="1 2">Belongs to the NDK family.</text>
</comment>
<dbReference type="Pfam" id="PF00334">
    <property type="entry name" value="NDK"/>
    <property type="match status" value="1"/>
</dbReference>
<dbReference type="OrthoDB" id="1729737at2759"/>
<evidence type="ECO:0000313" key="4">
    <source>
        <dbReference type="EMBL" id="CAG9861431.1"/>
    </source>
</evidence>
<dbReference type="AlphaFoldDB" id="A0A9N9TM90"/>
<gene>
    <name evidence="4" type="ORF">PHYEVI_LOCUS7771</name>
</gene>
<sequence>MSNRTDIQVSQKDRIGLLHAASIKTGFDYNLSSFRSGRSAATSSRTSSSIQDSRAKGTIHYLSPATTRTVTELEGDLYYQQFVEFQPPPLPPIPPAEYAASSSESSISCREAELQRTLAILKPSSIKYKDVVVRAITDAGLKILHERTIHLTPEQVSEIYAKQYGSPSFPHVVVSMSISPIVVFSLAGKNSIEKWKSMIGPYSLLREEWFFPYSVRTRFGIQNDVPDIIHASEDLNEAKWENRYFFPRNILEPLVIDEEKVTDYVNNWVTPVLMEGLAEIVKTKPIDPVVSLAEWLLLNNPYQPKYPQKIALSPL</sequence>
<dbReference type="InterPro" id="IPR007858">
    <property type="entry name" value="Dpy-30_motif"/>
</dbReference>
<evidence type="ECO:0000259" key="3">
    <source>
        <dbReference type="SMART" id="SM00562"/>
    </source>
</evidence>
<proteinExistence type="inferred from homology"/>
<dbReference type="InterPro" id="IPR034907">
    <property type="entry name" value="NDK-like_dom"/>
</dbReference>
<dbReference type="GO" id="GO:0005929">
    <property type="term" value="C:cilium"/>
    <property type="evidence" value="ECO:0007669"/>
    <property type="project" value="TreeGrafter"/>
</dbReference>
<dbReference type="SUPFAM" id="SSF54919">
    <property type="entry name" value="Nucleoside diphosphate kinase, NDK"/>
    <property type="match status" value="1"/>
</dbReference>
<reference evidence="4" key="1">
    <citation type="submission" date="2022-01" db="EMBL/GenBank/DDBJ databases">
        <authorList>
            <person name="King R."/>
        </authorList>
    </citation>
    <scope>NUCLEOTIDE SEQUENCE</scope>
</reference>
<dbReference type="InterPro" id="IPR036850">
    <property type="entry name" value="NDK-like_dom_sf"/>
</dbReference>
<dbReference type="GO" id="GO:1902176">
    <property type="term" value="P:negative regulation of oxidative stress-induced intrinsic apoptotic signaling pathway"/>
    <property type="evidence" value="ECO:0007669"/>
    <property type="project" value="TreeGrafter"/>
</dbReference>
<dbReference type="PANTHER" id="PTHR46161">
    <property type="entry name" value="NUCLEOSIDE DIPHOSPHATE KINASE"/>
    <property type="match status" value="1"/>
</dbReference>
<dbReference type="CDD" id="cd22970">
    <property type="entry name" value="DD_NDKH5-like"/>
    <property type="match status" value="1"/>
</dbReference>
<dbReference type="EMBL" id="OU900097">
    <property type="protein sequence ID" value="CAG9861431.1"/>
    <property type="molecule type" value="Genomic_DNA"/>
</dbReference>
<evidence type="ECO:0000256" key="1">
    <source>
        <dbReference type="ARBA" id="ARBA00008142"/>
    </source>
</evidence>
<keyword evidence="5" id="KW-1185">Reference proteome</keyword>
<dbReference type="SMART" id="SM00562">
    <property type="entry name" value="NDK"/>
    <property type="match status" value="1"/>
</dbReference>
<comment type="caution">
    <text evidence="2">Lacks conserved residue(s) required for the propagation of feature annotation.</text>
</comment>